<keyword evidence="2" id="KW-1185">Reference proteome</keyword>
<comment type="caution">
    <text evidence="1">The sequence shown here is derived from an EMBL/GenBank/DDBJ whole genome shotgun (WGS) entry which is preliminary data.</text>
</comment>
<evidence type="ECO:0000313" key="1">
    <source>
        <dbReference type="EMBL" id="KAL2494060.1"/>
    </source>
</evidence>
<proteinExistence type="predicted"/>
<gene>
    <name evidence="1" type="ORF">Fot_37817</name>
</gene>
<sequence length="151" mass="17179">MKQSLIIQEVITKKNDRFKKMRASQTLMYTTSRKGFASLESEMKKIKAYSKNVTSSNKHSLKDDGVARVLGPEHRGMVRGLGFGVTPSKLNVLCAINKDVFTACLRMSLEIVGHKYVKKVNKFLSMPTKSWTLKTLVPRTLEEVNRWLCLN</sequence>
<organism evidence="1 2">
    <name type="scientific">Forsythia ovata</name>
    <dbReference type="NCBI Taxonomy" id="205694"/>
    <lineage>
        <taxon>Eukaryota</taxon>
        <taxon>Viridiplantae</taxon>
        <taxon>Streptophyta</taxon>
        <taxon>Embryophyta</taxon>
        <taxon>Tracheophyta</taxon>
        <taxon>Spermatophyta</taxon>
        <taxon>Magnoliopsida</taxon>
        <taxon>eudicotyledons</taxon>
        <taxon>Gunneridae</taxon>
        <taxon>Pentapetalae</taxon>
        <taxon>asterids</taxon>
        <taxon>lamiids</taxon>
        <taxon>Lamiales</taxon>
        <taxon>Oleaceae</taxon>
        <taxon>Forsythieae</taxon>
        <taxon>Forsythia</taxon>
    </lineage>
</organism>
<reference evidence="2" key="1">
    <citation type="submission" date="2024-07" db="EMBL/GenBank/DDBJ databases">
        <title>Two chromosome-level genome assemblies of Korean endemic species Abeliophyllum distichum and Forsythia ovata (Oleaceae).</title>
        <authorList>
            <person name="Jang H."/>
        </authorList>
    </citation>
    <scope>NUCLEOTIDE SEQUENCE [LARGE SCALE GENOMIC DNA]</scope>
</reference>
<name>A0ABD1S017_9LAMI</name>
<accession>A0ABD1S017</accession>
<dbReference type="EMBL" id="JBFOLJ010000011">
    <property type="protein sequence ID" value="KAL2494060.1"/>
    <property type="molecule type" value="Genomic_DNA"/>
</dbReference>
<dbReference type="AlphaFoldDB" id="A0ABD1S017"/>
<dbReference type="Proteomes" id="UP001604277">
    <property type="component" value="Unassembled WGS sequence"/>
</dbReference>
<protein>
    <submittedName>
        <fullName evidence="1">TNP1/EN/SPM transposase domain-containing protein</fullName>
    </submittedName>
</protein>
<evidence type="ECO:0000313" key="2">
    <source>
        <dbReference type="Proteomes" id="UP001604277"/>
    </source>
</evidence>